<organism evidence="2 3">
    <name type="scientific">Dinghuibacter silviterrae</name>
    <dbReference type="NCBI Taxonomy" id="1539049"/>
    <lineage>
        <taxon>Bacteria</taxon>
        <taxon>Pseudomonadati</taxon>
        <taxon>Bacteroidota</taxon>
        <taxon>Chitinophagia</taxon>
        <taxon>Chitinophagales</taxon>
        <taxon>Chitinophagaceae</taxon>
        <taxon>Dinghuibacter</taxon>
    </lineage>
</organism>
<accession>A0A4R8DG67</accession>
<evidence type="ECO:0000259" key="1">
    <source>
        <dbReference type="Pfam" id="PF18962"/>
    </source>
</evidence>
<dbReference type="AlphaFoldDB" id="A0A4R8DG67"/>
<reference evidence="2 3" key="1">
    <citation type="submission" date="2019-03" db="EMBL/GenBank/DDBJ databases">
        <title>Genomic Encyclopedia of Type Strains, Phase IV (KMG-IV): sequencing the most valuable type-strain genomes for metagenomic binning, comparative biology and taxonomic classification.</title>
        <authorList>
            <person name="Goeker M."/>
        </authorList>
    </citation>
    <scope>NUCLEOTIDE SEQUENCE [LARGE SCALE GENOMIC DNA]</scope>
    <source>
        <strain evidence="2 3">DSM 100059</strain>
    </source>
</reference>
<gene>
    <name evidence="2" type="ORF">EDB95_4069</name>
</gene>
<protein>
    <submittedName>
        <fullName evidence="2">Putative secreted protein (Por secretion system target)</fullName>
    </submittedName>
</protein>
<keyword evidence="3" id="KW-1185">Reference proteome</keyword>
<evidence type="ECO:0000313" key="3">
    <source>
        <dbReference type="Proteomes" id="UP000294498"/>
    </source>
</evidence>
<dbReference type="Gene3D" id="2.60.120.200">
    <property type="match status" value="1"/>
</dbReference>
<dbReference type="InterPro" id="IPR013320">
    <property type="entry name" value="ConA-like_dom_sf"/>
</dbReference>
<dbReference type="InterPro" id="IPR026444">
    <property type="entry name" value="Secre_tail"/>
</dbReference>
<dbReference type="RefSeq" id="WP_133996344.1">
    <property type="nucleotide sequence ID" value="NZ_SODV01000002.1"/>
</dbReference>
<proteinExistence type="predicted"/>
<dbReference type="SUPFAM" id="SSF49899">
    <property type="entry name" value="Concanavalin A-like lectins/glucanases"/>
    <property type="match status" value="1"/>
</dbReference>
<evidence type="ECO:0000313" key="2">
    <source>
        <dbReference type="EMBL" id="TDW96244.1"/>
    </source>
</evidence>
<dbReference type="NCBIfam" id="TIGR04183">
    <property type="entry name" value="Por_Secre_tail"/>
    <property type="match status" value="1"/>
</dbReference>
<dbReference type="OrthoDB" id="9805017at2"/>
<comment type="caution">
    <text evidence="2">The sequence shown here is derived from an EMBL/GenBank/DDBJ whole genome shotgun (WGS) entry which is preliminary data.</text>
</comment>
<dbReference type="EMBL" id="SODV01000002">
    <property type="protein sequence ID" value="TDW96244.1"/>
    <property type="molecule type" value="Genomic_DNA"/>
</dbReference>
<sequence length="631" mass="67486">MKTLIRITLLTSYALYGTGVSAQSYYPGGLGNANLILWLNASKSSSITMSSNQVSQWNDLSGNGYNFTQGTSGNQPVYSATAGNGNRPAVTFTSTSSQYLSTPTLPASLSFTKGLSTFTMATYNAPQTPQGWQRIFDFGNGQQNNNFMTGRYGSTNQVYAEGWNGGTGDQTWTTTTPIVNGTANMFETVQAAGAASTTTAVTFYIAGTSQASSGAAGSVTYIPKSIARASNFIGRSNWNVDNYFSGNISELIILDTAVSTTEQIILENYMWAGWGKAVANTKYTMTGTTYGTNLVGIGYTSLADNFLANPAGSTDGLGLSSASTGFLSSAGYLMAAHNGQANTVITNATIPGFSSTSSISKWNRSWYVQHTGGNTAATANLNFTFPDYNGTTPGAANYYLLYNANDGSFATGTNQIVTTNTTSVSGTTVSFNVTVSNLAAGYYTIIYSTTPITLPVTLISFTGQKDNTASLLQWTTAGKDGTGDFVIERSTDGQHFDSLALVTNPLDISTEYSYQYKDQTPFAGRNYYRLKMIDPFGDVSYSNIVLVGFDSENKTGITCYPNPVQDVLHVSLPVASEVTVRIFDLRGREVGVYKDDNTNQLSLPVQTLSTGMYVATIEQDGERYTQKVVKH</sequence>
<dbReference type="Pfam" id="PF18962">
    <property type="entry name" value="Por_Secre_tail"/>
    <property type="match status" value="1"/>
</dbReference>
<name>A0A4R8DG67_9BACT</name>
<dbReference type="GO" id="GO:0005975">
    <property type="term" value="P:carbohydrate metabolic process"/>
    <property type="evidence" value="ECO:0007669"/>
    <property type="project" value="UniProtKB-ARBA"/>
</dbReference>
<feature type="domain" description="Secretion system C-terminal sorting" evidence="1">
    <location>
        <begin position="560"/>
        <end position="629"/>
    </location>
</feature>
<dbReference type="Proteomes" id="UP000294498">
    <property type="component" value="Unassembled WGS sequence"/>
</dbReference>
<dbReference type="GO" id="GO:0004553">
    <property type="term" value="F:hydrolase activity, hydrolyzing O-glycosyl compounds"/>
    <property type="evidence" value="ECO:0007669"/>
    <property type="project" value="UniProtKB-ARBA"/>
</dbReference>